<keyword evidence="5 7" id="KW-0627">Porphyrin biosynthesis</keyword>
<comment type="catalytic activity">
    <reaction evidence="6">
        <text>Fe-coproporphyrin III + 2 H(+) = coproporphyrin III + Fe(2+)</text>
        <dbReference type="Rhea" id="RHEA:49572"/>
        <dbReference type="ChEBI" id="CHEBI:15378"/>
        <dbReference type="ChEBI" id="CHEBI:29033"/>
        <dbReference type="ChEBI" id="CHEBI:68438"/>
        <dbReference type="ChEBI" id="CHEBI:131725"/>
        <dbReference type="EC" id="4.99.1.9"/>
    </reaction>
    <physiologicalReaction direction="right-to-left" evidence="6">
        <dbReference type="Rhea" id="RHEA:49574"/>
    </physiologicalReaction>
</comment>
<keyword evidence="7" id="KW-0479">Metal-binding</keyword>
<evidence type="ECO:0000256" key="8">
    <source>
        <dbReference type="RuleBase" id="RU000607"/>
    </source>
</evidence>
<dbReference type="InterPro" id="IPR033644">
    <property type="entry name" value="Ferrochelatase_C"/>
</dbReference>
<comment type="similarity">
    <text evidence="7 8">Belongs to the ferrochelatase family.</text>
</comment>
<dbReference type="EC" id="4.99.1.9" evidence="7"/>
<dbReference type="Gene3D" id="3.40.50.1400">
    <property type="match status" value="2"/>
</dbReference>
<keyword evidence="2 7" id="KW-0408">Iron</keyword>
<dbReference type="RefSeq" id="WP_102374724.1">
    <property type="nucleotide sequence ID" value="NZ_JBBNOP010000003.1"/>
</dbReference>
<dbReference type="PANTHER" id="PTHR11108:SF1">
    <property type="entry name" value="FERROCHELATASE, MITOCHONDRIAL"/>
    <property type="match status" value="1"/>
</dbReference>
<dbReference type="PANTHER" id="PTHR11108">
    <property type="entry name" value="FERROCHELATASE"/>
    <property type="match status" value="1"/>
</dbReference>
<evidence type="ECO:0000313" key="10">
    <source>
        <dbReference type="Proteomes" id="UP001487305"/>
    </source>
</evidence>
<evidence type="ECO:0000256" key="2">
    <source>
        <dbReference type="ARBA" id="ARBA00023004"/>
    </source>
</evidence>
<comment type="caution">
    <text evidence="9">The sequence shown here is derived from an EMBL/GenBank/DDBJ whole genome shotgun (WGS) entry which is preliminary data.</text>
</comment>
<dbReference type="InterPro" id="IPR033659">
    <property type="entry name" value="Ferrochelatase_N"/>
</dbReference>
<comment type="caution">
    <text evidence="7">Lacks conserved residue(s) required for the propagation of feature annotation.</text>
</comment>
<evidence type="ECO:0000256" key="5">
    <source>
        <dbReference type="ARBA" id="ARBA00023244"/>
    </source>
</evidence>
<dbReference type="SUPFAM" id="SSF53800">
    <property type="entry name" value="Chelatase"/>
    <property type="match status" value="1"/>
</dbReference>
<sequence>MPAHTRCGVLLVNTGTPAAPTPKEVRKYLGKFLIDKRIAPMNRAAWWLILHLFILPSRGRKSAAKYEAIWTDEGSPLNVGHEKLVSGLSAAFGEAGFGNTVEVRYAMSYSEPTISASMRELKDCGCKHLIVLPLYPQSAYSTTGAVHDGVERAVRKIKWDGTYELIDNYHDNLTYIKALAASIKHAGFDPESDDVILFSFHSIPLVDIEAGDTYELQTGASSLQIASELGIDRKRWTIGYQCRFDKGREWLSPYSKDVLARWAESGVGRVFFVCPGFAVDCLETLHDVGDEFKPLYFEKARAAGRPVSDDHFVYVPCLDRSKAHAKVLYEVTSPYVGAWLDD</sequence>
<evidence type="ECO:0000256" key="1">
    <source>
        <dbReference type="ARBA" id="ARBA00004744"/>
    </source>
</evidence>
<evidence type="ECO:0000256" key="4">
    <source>
        <dbReference type="ARBA" id="ARBA00023239"/>
    </source>
</evidence>
<dbReference type="CDD" id="cd00419">
    <property type="entry name" value="Ferrochelatase_C"/>
    <property type="match status" value="1"/>
</dbReference>
<dbReference type="InterPro" id="IPR019772">
    <property type="entry name" value="Ferrochelatase_AS"/>
</dbReference>
<evidence type="ECO:0000256" key="7">
    <source>
        <dbReference type="HAMAP-Rule" id="MF_00323"/>
    </source>
</evidence>
<proteinExistence type="inferred from homology"/>
<feature type="binding site" evidence="7">
    <location>
        <position position="201"/>
    </location>
    <ligand>
        <name>Fe(2+)</name>
        <dbReference type="ChEBI" id="CHEBI:29033"/>
    </ligand>
</feature>
<protein>
    <recommendedName>
        <fullName evidence="7">Coproporphyrin III ferrochelatase</fullName>
        <ecNumber evidence="7">4.99.1.9</ecNumber>
    </recommendedName>
</protein>
<dbReference type="Pfam" id="PF00762">
    <property type="entry name" value="Ferrochelatase"/>
    <property type="match status" value="1"/>
</dbReference>
<dbReference type="NCBIfam" id="TIGR00109">
    <property type="entry name" value="hemH"/>
    <property type="match status" value="1"/>
</dbReference>
<dbReference type="Proteomes" id="UP001487305">
    <property type="component" value="Unassembled WGS sequence"/>
</dbReference>
<dbReference type="CDD" id="cd03411">
    <property type="entry name" value="Ferrochelatase_N"/>
    <property type="match status" value="1"/>
</dbReference>
<organism evidence="9 10">
    <name type="scientific">Raoultibacter massiliensis</name>
    <dbReference type="NCBI Taxonomy" id="1852371"/>
    <lineage>
        <taxon>Bacteria</taxon>
        <taxon>Bacillati</taxon>
        <taxon>Actinomycetota</taxon>
        <taxon>Coriobacteriia</taxon>
        <taxon>Eggerthellales</taxon>
        <taxon>Eggerthellaceae</taxon>
        <taxon>Raoultibacter</taxon>
    </lineage>
</organism>
<evidence type="ECO:0000313" key="9">
    <source>
        <dbReference type="EMBL" id="MEQ3362210.1"/>
    </source>
</evidence>
<dbReference type="InterPro" id="IPR001015">
    <property type="entry name" value="Ferrochelatase"/>
</dbReference>
<keyword evidence="4 7" id="KW-0456">Lyase</keyword>
<keyword evidence="10" id="KW-1185">Reference proteome</keyword>
<dbReference type="PROSITE" id="PS00534">
    <property type="entry name" value="FERROCHELATASE"/>
    <property type="match status" value="1"/>
</dbReference>
<comment type="function">
    <text evidence="7 8">Involved in coproporphyrin-dependent heme b biosynthesis. Catalyzes the insertion of ferrous iron into coproporphyrin III to form Fe-coproporphyrin III.</text>
</comment>
<accession>A0ABV1JBK2</accession>
<reference evidence="9 10" key="1">
    <citation type="submission" date="2024-04" db="EMBL/GenBank/DDBJ databases">
        <title>Human intestinal bacterial collection.</title>
        <authorList>
            <person name="Pauvert C."/>
            <person name="Hitch T.C.A."/>
            <person name="Clavel T."/>
        </authorList>
    </citation>
    <scope>NUCLEOTIDE SEQUENCE [LARGE SCALE GENOMIC DNA]</scope>
    <source>
        <strain evidence="9 10">CLA-KB-H42</strain>
    </source>
</reference>
<feature type="binding site" evidence="7">
    <location>
        <position position="283"/>
    </location>
    <ligand>
        <name>Fe(2+)</name>
        <dbReference type="ChEBI" id="CHEBI:29033"/>
    </ligand>
</feature>
<gene>
    <name evidence="9" type="primary">hemH</name>
    <name evidence="7" type="synonym">cpfC</name>
    <name evidence="9" type="ORF">AAA083_04370</name>
</gene>
<dbReference type="HAMAP" id="MF_00323">
    <property type="entry name" value="Ferrochelatase"/>
    <property type="match status" value="1"/>
</dbReference>
<name>A0ABV1JBK2_9ACTN</name>
<dbReference type="EMBL" id="JBBNOP010000003">
    <property type="protein sequence ID" value="MEQ3362210.1"/>
    <property type="molecule type" value="Genomic_DNA"/>
</dbReference>
<keyword evidence="7 8" id="KW-0963">Cytoplasm</keyword>
<comment type="pathway">
    <text evidence="1 7 8">Porphyrin-containing compound metabolism; protoheme biosynthesis.</text>
</comment>
<keyword evidence="3 7" id="KW-0350">Heme biosynthesis</keyword>
<evidence type="ECO:0000256" key="3">
    <source>
        <dbReference type="ARBA" id="ARBA00023133"/>
    </source>
</evidence>
<comment type="subcellular location">
    <subcellularLocation>
        <location evidence="7 8">Cytoplasm</location>
    </subcellularLocation>
</comment>
<evidence type="ECO:0000256" key="6">
    <source>
        <dbReference type="ARBA" id="ARBA00024536"/>
    </source>
</evidence>